<dbReference type="EMBL" id="CAJZBQ010000019">
    <property type="protein sequence ID" value="CAG9317893.1"/>
    <property type="molecule type" value="Genomic_DNA"/>
</dbReference>
<keyword evidence="1" id="KW-0812">Transmembrane</keyword>
<feature type="transmembrane region" description="Helical" evidence="1">
    <location>
        <begin position="229"/>
        <end position="249"/>
    </location>
</feature>
<dbReference type="InterPro" id="IPR002838">
    <property type="entry name" value="AIM24"/>
</dbReference>
<dbReference type="InterPro" id="IPR036983">
    <property type="entry name" value="AIM24_sf"/>
</dbReference>
<reference evidence="2" key="1">
    <citation type="submission" date="2021-09" db="EMBL/GenBank/DDBJ databases">
        <authorList>
            <consortium name="AG Swart"/>
            <person name="Singh M."/>
            <person name="Singh A."/>
            <person name="Seah K."/>
            <person name="Emmerich C."/>
        </authorList>
    </citation>
    <scope>NUCLEOTIDE SEQUENCE</scope>
    <source>
        <strain evidence="2">ATCC30299</strain>
    </source>
</reference>
<dbReference type="Gene3D" id="3.60.160.10">
    <property type="entry name" value="Mitochondrial biogenesis AIM24"/>
    <property type="match status" value="1"/>
</dbReference>
<evidence type="ECO:0008006" key="4">
    <source>
        <dbReference type="Google" id="ProtNLM"/>
    </source>
</evidence>
<comment type="caution">
    <text evidence="2">The sequence shown here is derived from an EMBL/GenBank/DDBJ whole genome shotgun (WGS) entry which is preliminary data.</text>
</comment>
<dbReference type="Pfam" id="PF01987">
    <property type="entry name" value="AIM24"/>
    <property type="match status" value="1"/>
</dbReference>
<sequence>MQDIFKKDQYNFQLVGEPSQTLQLILLQNQSVFTNLPYIVYMSKNLKIKKTKNSWYKSLSSLFYDNPEFIHKIKNQEGALEYVGISKTMGGKIFGLNPKIFDGKMIIRFDALLAYTSEISIKNHLSQDMQMRKELWIEGSGDGIIFLQTPCTLIEKRLSNDEEILVSKNSIVAWSKNIRITNNTENNSFANSYYYGWVQANVKGPGVVYIEGNGITQEERKKSISNKRIRAFMFMFFFMIVVEIIQMYLEEFI</sequence>
<dbReference type="SUPFAM" id="SSF51219">
    <property type="entry name" value="TRAP-like"/>
    <property type="match status" value="1"/>
</dbReference>
<dbReference type="PANTHER" id="PTHR43657">
    <property type="entry name" value="TRYPTOPHAN RNA-BINDING ATTENUATOR PROTEIN-LIKE PROTEIN"/>
    <property type="match status" value="1"/>
</dbReference>
<keyword evidence="1" id="KW-1133">Transmembrane helix</keyword>
<dbReference type="Proteomes" id="UP001162131">
    <property type="component" value="Unassembled WGS sequence"/>
</dbReference>
<proteinExistence type="predicted"/>
<accession>A0AAU9J822</accession>
<evidence type="ECO:0000256" key="1">
    <source>
        <dbReference type="SAM" id="Phobius"/>
    </source>
</evidence>
<organism evidence="2 3">
    <name type="scientific">Blepharisma stoltei</name>
    <dbReference type="NCBI Taxonomy" id="1481888"/>
    <lineage>
        <taxon>Eukaryota</taxon>
        <taxon>Sar</taxon>
        <taxon>Alveolata</taxon>
        <taxon>Ciliophora</taxon>
        <taxon>Postciliodesmatophora</taxon>
        <taxon>Heterotrichea</taxon>
        <taxon>Heterotrichida</taxon>
        <taxon>Blepharismidae</taxon>
        <taxon>Blepharisma</taxon>
    </lineage>
</organism>
<gene>
    <name evidence="2" type="ORF">BSTOLATCC_MIC20198</name>
</gene>
<dbReference type="AlphaFoldDB" id="A0AAU9J822"/>
<keyword evidence="3" id="KW-1185">Reference proteome</keyword>
<name>A0AAU9J822_9CILI</name>
<evidence type="ECO:0000313" key="2">
    <source>
        <dbReference type="EMBL" id="CAG9317893.1"/>
    </source>
</evidence>
<dbReference type="PANTHER" id="PTHR43657:SF1">
    <property type="entry name" value="ALTERED INHERITANCE OF MITOCHONDRIA PROTEIN 24, MITOCHONDRIAL"/>
    <property type="match status" value="1"/>
</dbReference>
<keyword evidence="1" id="KW-0472">Membrane</keyword>
<dbReference type="InterPro" id="IPR016031">
    <property type="entry name" value="Trp_RNA-bd_attenuator-like_dom"/>
</dbReference>
<protein>
    <recommendedName>
        <fullName evidence="4">Altered inheritance of mitochondria protein 24, mitochondrial</fullName>
    </recommendedName>
</protein>
<evidence type="ECO:0000313" key="3">
    <source>
        <dbReference type="Proteomes" id="UP001162131"/>
    </source>
</evidence>